<dbReference type="PANTHER" id="PTHR42780:SF1">
    <property type="entry name" value="ISOLEUCINE--TRNA LIGASE, CYTOPLASMIC"/>
    <property type="match status" value="1"/>
</dbReference>
<dbReference type="GO" id="GO:0000049">
    <property type="term" value="F:tRNA binding"/>
    <property type="evidence" value="ECO:0007669"/>
    <property type="project" value="InterPro"/>
</dbReference>
<keyword evidence="2" id="KW-0436">Ligase</keyword>
<dbReference type="PRINTS" id="PR00984">
    <property type="entry name" value="TRNASYNTHILE"/>
</dbReference>
<feature type="domain" description="Aminoacyl-tRNA synthetase class Ia" evidence="10">
    <location>
        <begin position="18"/>
        <end position="658"/>
    </location>
</feature>
<dbReference type="InterPro" id="IPR009080">
    <property type="entry name" value="tRNAsynth_Ia_anticodon-bd"/>
</dbReference>
<dbReference type="InterPro" id="IPR009008">
    <property type="entry name" value="Val/Leu/Ile-tRNA-synth_edit"/>
</dbReference>
<evidence type="ECO:0000313" key="12">
    <source>
        <dbReference type="EMBL" id="KPK72696.1"/>
    </source>
</evidence>
<evidence type="ECO:0000256" key="2">
    <source>
        <dbReference type="ARBA" id="ARBA00022598"/>
    </source>
</evidence>
<dbReference type="SUPFAM" id="SSF52374">
    <property type="entry name" value="Nucleotidylyl transferase"/>
    <property type="match status" value="1"/>
</dbReference>
<dbReference type="Proteomes" id="UP000051096">
    <property type="component" value="Unassembled WGS sequence"/>
</dbReference>
<evidence type="ECO:0000259" key="11">
    <source>
        <dbReference type="Pfam" id="PF08264"/>
    </source>
</evidence>
<dbReference type="InterPro" id="IPR033709">
    <property type="entry name" value="Anticodon_Ile_ABEc"/>
</dbReference>
<evidence type="ECO:0000256" key="4">
    <source>
        <dbReference type="ARBA" id="ARBA00022840"/>
    </source>
</evidence>
<dbReference type="InterPro" id="IPR002300">
    <property type="entry name" value="aa-tRNA-synth_Ia"/>
</dbReference>
<dbReference type="InterPro" id="IPR013155">
    <property type="entry name" value="M/V/L/I-tRNA-synth_anticd-bd"/>
</dbReference>
<dbReference type="GO" id="GO:0005737">
    <property type="term" value="C:cytoplasm"/>
    <property type="evidence" value="ECO:0007669"/>
    <property type="project" value="UniProtKB-UniRule"/>
</dbReference>
<dbReference type="InterPro" id="IPR002301">
    <property type="entry name" value="Ile-tRNA-ligase"/>
</dbReference>
<evidence type="ECO:0000256" key="6">
    <source>
        <dbReference type="ARBA" id="ARBA00023146"/>
    </source>
</evidence>
<dbReference type="PATRIC" id="fig|1703780.3.peg.1711"/>
<comment type="caution">
    <text evidence="12">The sequence shown here is derived from an EMBL/GenBank/DDBJ whole genome shotgun (WGS) entry which is preliminary data.</text>
</comment>
<dbReference type="Pfam" id="PF08264">
    <property type="entry name" value="Anticodon_1"/>
    <property type="match status" value="1"/>
</dbReference>
<evidence type="ECO:0000256" key="9">
    <source>
        <dbReference type="NCBIfam" id="TIGR00392"/>
    </source>
</evidence>
<dbReference type="Pfam" id="PF00133">
    <property type="entry name" value="tRNA-synt_1"/>
    <property type="match status" value="1"/>
</dbReference>
<evidence type="ECO:0000313" key="13">
    <source>
        <dbReference type="Proteomes" id="UP000051096"/>
    </source>
</evidence>
<proteinExistence type="predicted"/>
<dbReference type="Gene3D" id="1.10.730.10">
    <property type="entry name" value="Isoleucyl-tRNA Synthetase, Domain 1"/>
    <property type="match status" value="1"/>
</dbReference>
<keyword evidence="6 12" id="KW-0030">Aminoacyl-tRNA synthetase</keyword>
<evidence type="ECO:0000256" key="1">
    <source>
        <dbReference type="ARBA" id="ARBA00013165"/>
    </source>
</evidence>
<protein>
    <recommendedName>
        <fullName evidence="1 9">Isoleucine--tRNA ligase</fullName>
        <ecNumber evidence="1 9">6.1.1.5</ecNumber>
    </recommendedName>
</protein>
<dbReference type="EC" id="6.1.1.5" evidence="1 9"/>
<dbReference type="NCBIfam" id="TIGR00392">
    <property type="entry name" value="ileS"/>
    <property type="match status" value="1"/>
</dbReference>
<evidence type="ECO:0000259" key="10">
    <source>
        <dbReference type="Pfam" id="PF00133"/>
    </source>
</evidence>
<dbReference type="Gene3D" id="3.40.50.620">
    <property type="entry name" value="HUPs"/>
    <property type="match status" value="2"/>
</dbReference>
<dbReference type="SUPFAM" id="SSF47323">
    <property type="entry name" value="Anticodon-binding domain of a subclass of class I aminoacyl-tRNA synthetases"/>
    <property type="match status" value="1"/>
</dbReference>
<dbReference type="GO" id="GO:0006428">
    <property type="term" value="P:isoleucyl-tRNA aminoacylation"/>
    <property type="evidence" value="ECO:0007669"/>
    <property type="project" value="UniProtKB-UniRule"/>
</dbReference>
<dbReference type="Gene3D" id="3.90.740.10">
    <property type="entry name" value="Valyl/Leucyl/Isoleucyl-tRNA synthetase, editing domain"/>
    <property type="match status" value="1"/>
</dbReference>
<dbReference type="SUPFAM" id="SSF50677">
    <property type="entry name" value="ValRS/IleRS/LeuRS editing domain"/>
    <property type="match status" value="1"/>
</dbReference>
<dbReference type="Pfam" id="PF19302">
    <property type="entry name" value="DUF5915"/>
    <property type="match status" value="1"/>
</dbReference>
<evidence type="ECO:0000256" key="5">
    <source>
        <dbReference type="ARBA" id="ARBA00022917"/>
    </source>
</evidence>
<comment type="function">
    <text evidence="7">Catalyzes the attachment of isoleucine to tRNA(Ile). As IleRS can inadvertently accommodate and process structurally similar amino acids such as valine, to avoid such errors it has two additional distinct tRNA(Ile)-dependent editing activities. One activity is designated as 'pretransfer' editing and involves the hydrolysis of activated Val-AMP. The other activity is designated 'posttransfer' editing and involves deacylation of mischarged Val-tRNA(Ile).</text>
</comment>
<dbReference type="AlphaFoldDB" id="A0A0S8GI36"/>
<keyword evidence="5" id="KW-0648">Protein biosynthesis</keyword>
<name>A0A0S8GI36_UNCW3</name>
<comment type="catalytic activity">
    <reaction evidence="8">
        <text>tRNA(Ile) + L-isoleucine + ATP = L-isoleucyl-tRNA(Ile) + AMP + diphosphate</text>
        <dbReference type="Rhea" id="RHEA:11060"/>
        <dbReference type="Rhea" id="RHEA-COMP:9666"/>
        <dbReference type="Rhea" id="RHEA-COMP:9695"/>
        <dbReference type="ChEBI" id="CHEBI:30616"/>
        <dbReference type="ChEBI" id="CHEBI:33019"/>
        <dbReference type="ChEBI" id="CHEBI:58045"/>
        <dbReference type="ChEBI" id="CHEBI:78442"/>
        <dbReference type="ChEBI" id="CHEBI:78528"/>
        <dbReference type="ChEBI" id="CHEBI:456215"/>
        <dbReference type="EC" id="6.1.1.5"/>
    </reaction>
</comment>
<sequence>MFEEVTKQLDFPKIEHEILTFWDDRNVVEKYLDRNKGKKKWSFQDGPITANNPMGVHHAWGRSYKDIFQRYKTMKGFEQRYQNGFDCQGLWVEVVVERELGFKSKRDIEKYGIDRFAEKCKERVHKYSMIQTESSIRIGMWMDWGDWKTAMDDKDWMKKSHSYYTMSEVNNYTIWHFLKKCHDRGYIYEGVDVMPWCARCGTAISDMEIATEGYQELCHKAVIVRFPIIGRNDEYLLVWTTTPWTLTSNTAVAVHPELTYAKVKQNGAIYYLAKNLVAVLKGAHTVLEELAGKKLLNLTYEGPFDYLPVQKDVVHRVIPWEEVSESEGTGLVHIAPGCGKEDFALGKEFDLATIAPLDELGVYLDGFDWLSGMDVREVAQPIIEDLEKRGVLYEVADYSHRYPVCWRCNNELIFRLVDEWFISMDQLRYDIMDVAKRVDRWIPDFGLARELDWLKNMADWCISKKRYWGLALPIWKCSCGHFTVVGSKDELKERAVKGWDEFDGHSPHRPWIDNVQITCEKCGAHVSRIPDVGSPWLDAGIVPYSTIRPPDDMYTLTNGYPYDTSYWKEWFPAHLISENFAGQFRNWFYAILTMSTVLENTPPFKILHSYASLRDEHGEEMHKSKGNAIWSDDAAEKIGADVMRWLFARQSIVQNLNFGFGFAKEIKRTLLTLWNVYSFFVTYANIDNFNPTGKNINRAALTKLDKWILSRLNTLIQNCDSYYEEYDTMSAVKAAEKFFDEVSNWYVRRSRRRFWKSENDADKENAYMVLYTCLVKLLKTIAPIMPFTTERMYQNLVVRVDARAPVSIHLCDFPLVDAELIDEKLERDVAQVRTIVSLGRAARNKANLKTRQPLADMVVRLPKDSPGLSEDDRTTILEELNIKAMSKTGEQVLNGLLTLRATPNFQILGPKCGATLNKVAAWIKNLGQNEIGQLIKTGSLRSDVSGEQIEITKEDVDIREIEKPGWSVAQEDAYGVALSTHLSKELEHEGLVRELIHKIQLMRKEAGFNLVDRIIIYYMPEPLLKEAIVSNLDYLKNETLAIEVREGSAEAEISKELQINKIRTTVALQRMKEQPE</sequence>
<reference evidence="12 13" key="1">
    <citation type="journal article" date="2015" name="Microbiome">
        <title>Genomic resolution of linkages in carbon, nitrogen, and sulfur cycling among widespread estuary sediment bacteria.</title>
        <authorList>
            <person name="Baker B.J."/>
            <person name="Lazar C.S."/>
            <person name="Teske A.P."/>
            <person name="Dick G.J."/>
        </authorList>
    </citation>
    <scope>NUCLEOTIDE SEQUENCE [LARGE SCALE GENOMIC DNA]</scope>
    <source>
        <strain evidence="12">SM23_60</strain>
    </source>
</reference>
<keyword evidence="4" id="KW-0067">ATP-binding</keyword>
<feature type="domain" description="Methionyl/Valyl/Leucyl/Isoleucyl-tRNA synthetase anticodon-binding" evidence="11">
    <location>
        <begin position="705"/>
        <end position="854"/>
    </location>
</feature>
<dbReference type="InterPro" id="IPR023586">
    <property type="entry name" value="Ile-tRNA-ligase_type2"/>
</dbReference>
<dbReference type="GO" id="GO:0004822">
    <property type="term" value="F:isoleucine-tRNA ligase activity"/>
    <property type="evidence" value="ECO:0007669"/>
    <property type="project" value="UniProtKB-UniRule"/>
</dbReference>
<dbReference type="CDD" id="cd07961">
    <property type="entry name" value="Anticodon_Ia_Ile_ABEc"/>
    <property type="match status" value="1"/>
</dbReference>
<evidence type="ECO:0000256" key="3">
    <source>
        <dbReference type="ARBA" id="ARBA00022741"/>
    </source>
</evidence>
<dbReference type="EMBL" id="LJUO01000025">
    <property type="protein sequence ID" value="KPK72696.1"/>
    <property type="molecule type" value="Genomic_DNA"/>
</dbReference>
<dbReference type="InterPro" id="IPR014729">
    <property type="entry name" value="Rossmann-like_a/b/a_fold"/>
</dbReference>
<organism evidence="12 13">
    <name type="scientific">candidate division WOR_3 bacterium SM23_60</name>
    <dbReference type="NCBI Taxonomy" id="1703780"/>
    <lineage>
        <taxon>Bacteria</taxon>
        <taxon>Bacteria division WOR-3</taxon>
    </lineage>
</organism>
<dbReference type="GO" id="GO:0002161">
    <property type="term" value="F:aminoacyl-tRNA deacylase activity"/>
    <property type="evidence" value="ECO:0007669"/>
    <property type="project" value="InterPro"/>
</dbReference>
<accession>A0A0S8GI36</accession>
<evidence type="ECO:0000256" key="8">
    <source>
        <dbReference type="ARBA" id="ARBA00048359"/>
    </source>
</evidence>
<keyword evidence="3" id="KW-0547">Nucleotide-binding</keyword>
<gene>
    <name evidence="12" type="ORF">AMJ87_04130</name>
</gene>
<dbReference type="PANTHER" id="PTHR42780">
    <property type="entry name" value="SOLEUCYL-TRNA SYNTHETASE"/>
    <property type="match status" value="1"/>
</dbReference>
<evidence type="ECO:0000256" key="7">
    <source>
        <dbReference type="ARBA" id="ARBA00025217"/>
    </source>
</evidence>
<dbReference type="GO" id="GO:0005524">
    <property type="term" value="F:ATP binding"/>
    <property type="evidence" value="ECO:0007669"/>
    <property type="project" value="UniProtKB-KW"/>
</dbReference>